<dbReference type="RefSeq" id="WP_124329004.1">
    <property type="nucleotide sequence ID" value="NZ_BEXT01000001.1"/>
</dbReference>
<dbReference type="GO" id="GO:0043709">
    <property type="term" value="P:cell adhesion involved in single-species biofilm formation"/>
    <property type="evidence" value="ECO:0007669"/>
    <property type="project" value="TreeGrafter"/>
</dbReference>
<dbReference type="PANTHER" id="PTHR45138:SF25">
    <property type="entry name" value="GGDEF DOMAIN PROTEIN"/>
    <property type="match status" value="1"/>
</dbReference>
<dbReference type="SUPFAM" id="SSF55073">
    <property type="entry name" value="Nucleotide cyclase"/>
    <property type="match status" value="1"/>
</dbReference>
<dbReference type="NCBIfam" id="TIGR00254">
    <property type="entry name" value="GGDEF"/>
    <property type="match status" value="1"/>
</dbReference>
<gene>
    <name evidence="3" type="ORF">DENIS_2719</name>
</gene>
<reference evidence="4" key="2">
    <citation type="submission" date="2019-01" db="EMBL/GenBank/DDBJ databases">
        <title>Genome sequence of Desulfonema ishimotonii strain Tokyo 01.</title>
        <authorList>
            <person name="Fukui M."/>
        </authorList>
    </citation>
    <scope>NUCLEOTIDE SEQUENCE [LARGE SCALE GENOMIC DNA]</scope>
    <source>
        <strain evidence="4">Tokyo 01</strain>
    </source>
</reference>
<dbReference type="CDD" id="cd01949">
    <property type="entry name" value="GGDEF"/>
    <property type="match status" value="1"/>
</dbReference>
<dbReference type="PANTHER" id="PTHR45138">
    <property type="entry name" value="REGULATORY COMPONENTS OF SENSORY TRANSDUCTION SYSTEM"/>
    <property type="match status" value="1"/>
</dbReference>
<dbReference type="InterPro" id="IPR000160">
    <property type="entry name" value="GGDEF_dom"/>
</dbReference>
<accession>A0A401FXQ4</accession>
<evidence type="ECO:0000313" key="4">
    <source>
        <dbReference type="Proteomes" id="UP000288096"/>
    </source>
</evidence>
<dbReference type="InterPro" id="IPR043128">
    <property type="entry name" value="Rev_trsase/Diguanyl_cyclase"/>
</dbReference>
<name>A0A401FXQ4_9BACT</name>
<evidence type="ECO:0000313" key="3">
    <source>
        <dbReference type="EMBL" id="GBC61757.1"/>
    </source>
</evidence>
<dbReference type="OrthoDB" id="9777298at2"/>
<dbReference type="SMART" id="SM00267">
    <property type="entry name" value="GGDEF"/>
    <property type="match status" value="1"/>
</dbReference>
<dbReference type="GO" id="GO:1902201">
    <property type="term" value="P:negative regulation of bacterial-type flagellum-dependent cell motility"/>
    <property type="evidence" value="ECO:0007669"/>
    <property type="project" value="TreeGrafter"/>
</dbReference>
<keyword evidence="4" id="KW-1185">Reference proteome</keyword>
<evidence type="ECO:0000259" key="2">
    <source>
        <dbReference type="PROSITE" id="PS50887"/>
    </source>
</evidence>
<dbReference type="EMBL" id="BEXT01000001">
    <property type="protein sequence ID" value="GBC61757.1"/>
    <property type="molecule type" value="Genomic_DNA"/>
</dbReference>
<dbReference type="Gene3D" id="3.30.70.270">
    <property type="match status" value="1"/>
</dbReference>
<dbReference type="GO" id="GO:0005886">
    <property type="term" value="C:plasma membrane"/>
    <property type="evidence" value="ECO:0007669"/>
    <property type="project" value="TreeGrafter"/>
</dbReference>
<dbReference type="PROSITE" id="PS50887">
    <property type="entry name" value="GGDEF"/>
    <property type="match status" value="1"/>
</dbReference>
<dbReference type="InterPro" id="IPR050469">
    <property type="entry name" value="Diguanylate_Cyclase"/>
</dbReference>
<dbReference type="AlphaFoldDB" id="A0A401FXQ4"/>
<dbReference type="GO" id="GO:0052621">
    <property type="term" value="F:diguanylate cyclase activity"/>
    <property type="evidence" value="ECO:0007669"/>
    <property type="project" value="UniProtKB-EC"/>
</dbReference>
<reference evidence="4" key="1">
    <citation type="submission" date="2017-11" db="EMBL/GenBank/DDBJ databases">
        <authorList>
            <person name="Watanabe M."/>
            <person name="Kojima H."/>
        </authorList>
    </citation>
    <scope>NUCLEOTIDE SEQUENCE [LARGE SCALE GENOMIC DNA]</scope>
    <source>
        <strain evidence="4">Tokyo 01</strain>
    </source>
</reference>
<dbReference type="InterPro" id="IPR029787">
    <property type="entry name" value="Nucleotide_cyclase"/>
</dbReference>
<evidence type="ECO:0000256" key="1">
    <source>
        <dbReference type="ARBA" id="ARBA00012528"/>
    </source>
</evidence>
<dbReference type="Proteomes" id="UP000288096">
    <property type="component" value="Unassembled WGS sequence"/>
</dbReference>
<dbReference type="EC" id="2.7.7.65" evidence="1"/>
<feature type="domain" description="GGDEF" evidence="2">
    <location>
        <begin position="40"/>
        <end position="194"/>
    </location>
</feature>
<proteinExistence type="predicted"/>
<organism evidence="3 4">
    <name type="scientific">Desulfonema ishimotonii</name>
    <dbReference type="NCBI Taxonomy" id="45657"/>
    <lineage>
        <taxon>Bacteria</taxon>
        <taxon>Pseudomonadati</taxon>
        <taxon>Thermodesulfobacteriota</taxon>
        <taxon>Desulfobacteria</taxon>
        <taxon>Desulfobacterales</taxon>
        <taxon>Desulfococcaceae</taxon>
        <taxon>Desulfonema</taxon>
    </lineage>
</organism>
<comment type="caution">
    <text evidence="3">The sequence shown here is derived from an EMBL/GenBank/DDBJ whole genome shotgun (WGS) entry which is preliminary data.</text>
</comment>
<protein>
    <recommendedName>
        <fullName evidence="1">diguanylate cyclase</fullName>
        <ecNumber evidence="1">2.7.7.65</ecNumber>
    </recommendedName>
</protein>
<sequence>MLDYLAEIQVQIAMGANPLTGLPGNVVIEQEISRRSDNKIRSSLIYIDLDNFKVYNDVYGFEKGDQVILFTARTLRQAVQSESETDSFIGHVGGDDFIIISPRDKARKISARITGIFEKDVKIFYGEPDRDRGYIIGRGRDGIRREFPLISVSIGIVDCEFREAFTMDELSSRVAEIKKYAKSIPGNAFVRDRRKPLGS</sequence>
<dbReference type="Pfam" id="PF00990">
    <property type="entry name" value="GGDEF"/>
    <property type="match status" value="1"/>
</dbReference>